<protein>
    <recommendedName>
        <fullName evidence="2 7">Glutamate racemase</fullName>
        <ecNumber evidence="2 7">5.1.1.3</ecNumber>
    </recommendedName>
</protein>
<name>A0A161S992_9NEIS</name>
<dbReference type="AlphaFoldDB" id="A0A161S992"/>
<gene>
    <name evidence="7" type="primary">murI</name>
    <name evidence="8" type="ORF">AVW16_12070</name>
</gene>
<accession>A0A161S992</accession>
<dbReference type="UniPathway" id="UPA00219"/>
<dbReference type="GO" id="GO:0008360">
    <property type="term" value="P:regulation of cell shape"/>
    <property type="evidence" value="ECO:0007669"/>
    <property type="project" value="UniProtKB-KW"/>
</dbReference>
<dbReference type="InterPro" id="IPR001920">
    <property type="entry name" value="Asp/Glu_race"/>
</dbReference>
<dbReference type="Gene3D" id="3.40.50.1860">
    <property type="match status" value="2"/>
</dbReference>
<dbReference type="GO" id="GO:0008881">
    <property type="term" value="F:glutamate racemase activity"/>
    <property type="evidence" value="ECO:0007669"/>
    <property type="project" value="UniProtKB-UniRule"/>
</dbReference>
<dbReference type="InterPro" id="IPR033134">
    <property type="entry name" value="Asp/Glu_racemase_AS_2"/>
</dbReference>
<dbReference type="EC" id="5.1.1.3" evidence="2 7"/>
<dbReference type="NCBIfam" id="TIGR00067">
    <property type="entry name" value="glut_race"/>
    <property type="match status" value="1"/>
</dbReference>
<dbReference type="PANTHER" id="PTHR21198">
    <property type="entry name" value="GLUTAMATE RACEMASE"/>
    <property type="match status" value="1"/>
</dbReference>
<evidence type="ECO:0000256" key="5">
    <source>
        <dbReference type="ARBA" id="ARBA00023235"/>
    </source>
</evidence>
<dbReference type="GO" id="GO:0009252">
    <property type="term" value="P:peptidoglycan biosynthetic process"/>
    <property type="evidence" value="ECO:0007669"/>
    <property type="project" value="UniProtKB-UniRule"/>
</dbReference>
<keyword evidence="6 7" id="KW-0961">Cell wall biogenesis/degradation</keyword>
<proteinExistence type="inferred from homology"/>
<dbReference type="Pfam" id="PF01177">
    <property type="entry name" value="Asp_Glu_race"/>
    <property type="match status" value="1"/>
</dbReference>
<dbReference type="PANTHER" id="PTHR21198:SF2">
    <property type="entry name" value="GLUTAMATE RACEMASE"/>
    <property type="match status" value="1"/>
</dbReference>
<dbReference type="PROSITE" id="PS00924">
    <property type="entry name" value="ASP_GLU_RACEMASE_2"/>
    <property type="match status" value="1"/>
</dbReference>
<comment type="similarity">
    <text evidence="7">Belongs to the aspartate/glutamate racemases family.</text>
</comment>
<dbReference type="InterPro" id="IPR015942">
    <property type="entry name" value="Asp/Glu/hydantoin_racemase"/>
</dbReference>
<evidence type="ECO:0000256" key="6">
    <source>
        <dbReference type="ARBA" id="ARBA00023316"/>
    </source>
</evidence>
<keyword evidence="3 7" id="KW-0133">Cell shape</keyword>
<evidence type="ECO:0000256" key="4">
    <source>
        <dbReference type="ARBA" id="ARBA00022984"/>
    </source>
</evidence>
<dbReference type="EMBL" id="LQQU01000024">
    <property type="protein sequence ID" value="KZE31502.1"/>
    <property type="molecule type" value="Genomic_DNA"/>
</dbReference>
<sequence length="270" mass="29423">MNTMDCRPIGVFDSGVGGLTVVRALMDRLPFENIVYFGDTARVPYGVKSVGTIEQFTQQIVEFLLKREVKALIIACNTIAAVAADRVRQMAGGIPVLDVIDAGARAAVEATRTGDIGVIATSTTVNSNAYARAIHQLDPHTRVYSQACPLFVPLVEEGWLDHEVTRLTALEYMKSVLVEQVDTVVLGCTHYPLLKPLLTDVTDGRVTLVDSAVTTAEATAQRLAAAGLLNPSRSVPDYHFYVSDIPLRFQTIGERFLGRSMRDLEMVKLG</sequence>
<feature type="binding site" evidence="7">
    <location>
        <begin position="77"/>
        <end position="78"/>
    </location>
    <ligand>
        <name>substrate</name>
    </ligand>
</feature>
<dbReference type="GO" id="GO:0071555">
    <property type="term" value="P:cell wall organization"/>
    <property type="evidence" value="ECO:0007669"/>
    <property type="project" value="UniProtKB-KW"/>
</dbReference>
<comment type="pathway">
    <text evidence="7">Cell wall biogenesis; peptidoglycan biosynthesis.</text>
</comment>
<dbReference type="InterPro" id="IPR004391">
    <property type="entry name" value="Glu_race"/>
</dbReference>
<organism evidence="8 9">
    <name type="scientific">Crenobacter luteus</name>
    <dbReference type="NCBI Taxonomy" id="1452487"/>
    <lineage>
        <taxon>Bacteria</taxon>
        <taxon>Pseudomonadati</taxon>
        <taxon>Pseudomonadota</taxon>
        <taxon>Betaproteobacteria</taxon>
        <taxon>Neisseriales</taxon>
        <taxon>Neisseriaceae</taxon>
        <taxon>Crenobacter</taxon>
    </lineage>
</organism>
<keyword evidence="9" id="KW-1185">Reference proteome</keyword>
<evidence type="ECO:0000313" key="9">
    <source>
        <dbReference type="Proteomes" id="UP000076625"/>
    </source>
</evidence>
<feature type="active site" description="Proton donor/acceptor" evidence="7">
    <location>
        <position position="188"/>
    </location>
</feature>
<evidence type="ECO:0000256" key="3">
    <source>
        <dbReference type="ARBA" id="ARBA00022960"/>
    </source>
</evidence>
<comment type="function">
    <text evidence="7">Provides the (R)-glutamate required for cell wall biosynthesis.</text>
</comment>
<reference evidence="9" key="1">
    <citation type="submission" date="2016-01" db="EMBL/GenBank/DDBJ databases">
        <title>Draft genome of Chromobacterium sp. F49.</title>
        <authorList>
            <person name="Hong K.W."/>
        </authorList>
    </citation>
    <scope>NUCLEOTIDE SEQUENCE [LARGE SCALE GENOMIC DNA]</scope>
    <source>
        <strain evidence="9">CN10</strain>
    </source>
</reference>
<feature type="binding site" evidence="7">
    <location>
        <begin position="189"/>
        <end position="190"/>
    </location>
    <ligand>
        <name>substrate</name>
    </ligand>
</feature>
<comment type="caution">
    <text evidence="8">The sequence shown here is derived from an EMBL/GenBank/DDBJ whole genome shotgun (WGS) entry which is preliminary data.</text>
</comment>
<dbReference type="SUPFAM" id="SSF53681">
    <property type="entry name" value="Aspartate/glutamate racemase"/>
    <property type="match status" value="2"/>
</dbReference>
<evidence type="ECO:0000256" key="2">
    <source>
        <dbReference type="ARBA" id="ARBA00013090"/>
    </source>
</evidence>
<evidence type="ECO:0000313" key="8">
    <source>
        <dbReference type="EMBL" id="KZE31502.1"/>
    </source>
</evidence>
<feature type="binding site" evidence="7">
    <location>
        <begin position="13"/>
        <end position="14"/>
    </location>
    <ligand>
        <name>substrate</name>
    </ligand>
</feature>
<comment type="catalytic activity">
    <reaction evidence="1 7">
        <text>L-glutamate = D-glutamate</text>
        <dbReference type="Rhea" id="RHEA:12813"/>
        <dbReference type="ChEBI" id="CHEBI:29985"/>
        <dbReference type="ChEBI" id="CHEBI:29986"/>
        <dbReference type="EC" id="5.1.1.3"/>
    </reaction>
</comment>
<dbReference type="RefSeq" id="WP_066612863.1">
    <property type="nucleotide sequence ID" value="NZ_LQQU01000024.1"/>
</dbReference>
<keyword evidence="4 7" id="KW-0573">Peptidoglycan synthesis</keyword>
<dbReference type="FunFam" id="3.40.50.1860:FF:000001">
    <property type="entry name" value="Glutamate racemase"/>
    <property type="match status" value="1"/>
</dbReference>
<dbReference type="STRING" id="1452487.AVW16_12070"/>
<evidence type="ECO:0000256" key="1">
    <source>
        <dbReference type="ARBA" id="ARBA00001602"/>
    </source>
</evidence>
<evidence type="ECO:0000256" key="7">
    <source>
        <dbReference type="HAMAP-Rule" id="MF_00258"/>
    </source>
</evidence>
<feature type="binding site" evidence="7">
    <location>
        <begin position="45"/>
        <end position="46"/>
    </location>
    <ligand>
        <name>substrate</name>
    </ligand>
</feature>
<keyword evidence="5 7" id="KW-0413">Isomerase</keyword>
<feature type="active site" description="Proton donor/acceptor" evidence="7">
    <location>
        <position position="76"/>
    </location>
</feature>
<dbReference type="OrthoDB" id="9801055at2"/>
<dbReference type="Proteomes" id="UP000076625">
    <property type="component" value="Unassembled WGS sequence"/>
</dbReference>
<dbReference type="HAMAP" id="MF_00258">
    <property type="entry name" value="Glu_racemase"/>
    <property type="match status" value="1"/>
</dbReference>